<dbReference type="AlphaFoldDB" id="A0A5J9T4P3"/>
<dbReference type="Proteomes" id="UP000324897">
    <property type="component" value="Unassembled WGS sequence"/>
</dbReference>
<organism evidence="1 2">
    <name type="scientific">Eragrostis curvula</name>
    <name type="common">weeping love grass</name>
    <dbReference type="NCBI Taxonomy" id="38414"/>
    <lineage>
        <taxon>Eukaryota</taxon>
        <taxon>Viridiplantae</taxon>
        <taxon>Streptophyta</taxon>
        <taxon>Embryophyta</taxon>
        <taxon>Tracheophyta</taxon>
        <taxon>Spermatophyta</taxon>
        <taxon>Magnoliopsida</taxon>
        <taxon>Liliopsida</taxon>
        <taxon>Poales</taxon>
        <taxon>Poaceae</taxon>
        <taxon>PACMAD clade</taxon>
        <taxon>Chloridoideae</taxon>
        <taxon>Eragrostideae</taxon>
        <taxon>Eragrostidinae</taxon>
        <taxon>Eragrostis</taxon>
    </lineage>
</organism>
<dbReference type="EMBL" id="RWGY01000051">
    <property type="protein sequence ID" value="TVU06399.1"/>
    <property type="molecule type" value="Genomic_DNA"/>
</dbReference>
<name>A0A5J9T4P3_9POAL</name>
<dbReference type="Gramene" id="TVU06399">
    <property type="protein sequence ID" value="TVU06399"/>
    <property type="gene ID" value="EJB05_49611"/>
</dbReference>
<proteinExistence type="predicted"/>
<sequence>MPATRKARLPLLPIQRRRCQERRTRSPLRRRTTARLPHLHIQRRTHPLLRRRLMERLPRLHIPWRIRPPLRRRTPTPPRAARSND</sequence>
<evidence type="ECO:0000313" key="2">
    <source>
        <dbReference type="Proteomes" id="UP000324897"/>
    </source>
</evidence>
<feature type="non-terminal residue" evidence="1">
    <location>
        <position position="1"/>
    </location>
</feature>
<accession>A0A5J9T4P3</accession>
<gene>
    <name evidence="1" type="ORF">EJB05_49611</name>
</gene>
<reference evidence="1 2" key="1">
    <citation type="journal article" date="2019" name="Sci. Rep.">
        <title>A high-quality genome of Eragrostis curvula grass provides insights into Poaceae evolution and supports new strategies to enhance forage quality.</title>
        <authorList>
            <person name="Carballo J."/>
            <person name="Santos B.A.C.M."/>
            <person name="Zappacosta D."/>
            <person name="Garbus I."/>
            <person name="Selva J.P."/>
            <person name="Gallo C.A."/>
            <person name="Diaz A."/>
            <person name="Albertini E."/>
            <person name="Caccamo M."/>
            <person name="Echenique V."/>
        </authorList>
    </citation>
    <scope>NUCLEOTIDE SEQUENCE [LARGE SCALE GENOMIC DNA]</scope>
    <source>
        <strain evidence="2">cv. Victoria</strain>
        <tissue evidence="1">Leaf</tissue>
    </source>
</reference>
<keyword evidence="2" id="KW-1185">Reference proteome</keyword>
<evidence type="ECO:0000313" key="1">
    <source>
        <dbReference type="EMBL" id="TVU06399.1"/>
    </source>
</evidence>
<comment type="caution">
    <text evidence="1">The sequence shown here is derived from an EMBL/GenBank/DDBJ whole genome shotgun (WGS) entry which is preliminary data.</text>
</comment>
<protein>
    <submittedName>
        <fullName evidence="1">Uncharacterized protein</fullName>
    </submittedName>
</protein>